<reference evidence="9 10" key="1">
    <citation type="submission" date="2019-09" db="EMBL/GenBank/DDBJ databases">
        <title>Bird 10,000 Genomes (B10K) Project - Family phase.</title>
        <authorList>
            <person name="Zhang G."/>
        </authorList>
    </citation>
    <scope>NUCLEOTIDE SEQUENCE [LARGE SCALE GENOMIC DNA]</scope>
    <source>
        <strain evidence="9">B10K-MSB-04</strain>
    </source>
</reference>
<dbReference type="GO" id="GO:0071914">
    <property type="term" value="C:prominosome"/>
    <property type="evidence" value="ECO:0007669"/>
    <property type="project" value="TreeGrafter"/>
</dbReference>
<keyword evidence="4 7" id="KW-1133">Transmembrane helix</keyword>
<keyword evidence="10" id="KW-1185">Reference proteome</keyword>
<comment type="similarity">
    <text evidence="2">Belongs to the prominin family.</text>
</comment>
<keyword evidence="3 7" id="KW-0812">Transmembrane</keyword>
<feature type="chain" id="PRO_5029840077" evidence="8">
    <location>
        <begin position="30"/>
        <end position="816"/>
    </location>
</feature>
<evidence type="ECO:0000256" key="7">
    <source>
        <dbReference type="SAM" id="Phobius"/>
    </source>
</evidence>
<feature type="transmembrane region" description="Helical" evidence="7">
    <location>
        <begin position="428"/>
        <end position="454"/>
    </location>
</feature>
<dbReference type="GO" id="GO:0031528">
    <property type="term" value="C:microvillus membrane"/>
    <property type="evidence" value="ECO:0007669"/>
    <property type="project" value="UniProtKB-SubCell"/>
</dbReference>
<dbReference type="Pfam" id="PF05478">
    <property type="entry name" value="Prominin"/>
    <property type="match status" value="1"/>
</dbReference>
<keyword evidence="8" id="KW-0732">Signal</keyword>
<protein>
    <submittedName>
        <fullName evidence="9">PROM2 protein</fullName>
    </submittedName>
</protein>
<feature type="non-terminal residue" evidence="9">
    <location>
        <position position="816"/>
    </location>
</feature>
<evidence type="ECO:0000256" key="1">
    <source>
        <dbReference type="ARBA" id="ARBA00004475"/>
    </source>
</evidence>
<dbReference type="EMBL" id="VZSG01000675">
    <property type="protein sequence ID" value="NWX90551.1"/>
    <property type="molecule type" value="Genomic_DNA"/>
</dbReference>
<feature type="transmembrane region" description="Helical" evidence="7">
    <location>
        <begin position="106"/>
        <end position="132"/>
    </location>
</feature>
<comment type="caution">
    <text evidence="9">The sequence shown here is derived from an EMBL/GenBank/DDBJ whole genome shotgun (WGS) entry which is preliminary data.</text>
</comment>
<comment type="subcellular location">
    <subcellularLocation>
        <location evidence="1">Cell projection</location>
        <location evidence="1">Microvillus membrane</location>
        <topology evidence="1">Multi-pass membrane protein</topology>
    </subcellularLocation>
</comment>
<dbReference type="InterPro" id="IPR008795">
    <property type="entry name" value="Prominin"/>
</dbReference>
<evidence type="ECO:0000256" key="6">
    <source>
        <dbReference type="ARBA" id="ARBA00023180"/>
    </source>
</evidence>
<name>A0A7K7A373_9AVES</name>
<feature type="transmembrane region" description="Helical" evidence="7">
    <location>
        <begin position="782"/>
        <end position="805"/>
    </location>
</feature>
<dbReference type="GO" id="GO:0015485">
    <property type="term" value="F:cholesterol binding"/>
    <property type="evidence" value="ECO:0007669"/>
    <property type="project" value="TreeGrafter"/>
</dbReference>
<dbReference type="GO" id="GO:0016324">
    <property type="term" value="C:apical plasma membrane"/>
    <property type="evidence" value="ECO:0007669"/>
    <property type="project" value="TreeGrafter"/>
</dbReference>
<gene>
    <name evidence="9" type="primary">Prom2</name>
    <name evidence="9" type="ORF">NOTPEN_R04963</name>
</gene>
<proteinExistence type="inferred from homology"/>
<dbReference type="PANTHER" id="PTHR22730:SF6">
    <property type="entry name" value="PROMININ-2"/>
    <property type="match status" value="1"/>
</dbReference>
<evidence type="ECO:0000256" key="8">
    <source>
        <dbReference type="SAM" id="SignalP"/>
    </source>
</evidence>
<evidence type="ECO:0000256" key="4">
    <source>
        <dbReference type="ARBA" id="ARBA00022989"/>
    </source>
</evidence>
<organism evidence="9 10">
    <name type="scientific">Nothoprocta pentlandii</name>
    <dbReference type="NCBI Taxonomy" id="2585814"/>
    <lineage>
        <taxon>Eukaryota</taxon>
        <taxon>Metazoa</taxon>
        <taxon>Chordata</taxon>
        <taxon>Craniata</taxon>
        <taxon>Vertebrata</taxon>
        <taxon>Euteleostomi</taxon>
        <taxon>Archelosauria</taxon>
        <taxon>Archosauria</taxon>
        <taxon>Dinosauria</taxon>
        <taxon>Saurischia</taxon>
        <taxon>Theropoda</taxon>
        <taxon>Coelurosauria</taxon>
        <taxon>Aves</taxon>
        <taxon>Palaeognathae</taxon>
        <taxon>Tinamiformes</taxon>
        <taxon>Tinamidae</taxon>
        <taxon>Nothoprocta</taxon>
    </lineage>
</organism>
<feature type="transmembrane region" description="Helical" evidence="7">
    <location>
        <begin position="156"/>
        <end position="178"/>
    </location>
</feature>
<evidence type="ECO:0000256" key="3">
    <source>
        <dbReference type="ARBA" id="ARBA00022692"/>
    </source>
</evidence>
<evidence type="ECO:0000256" key="2">
    <source>
        <dbReference type="ARBA" id="ARBA00006058"/>
    </source>
</evidence>
<dbReference type="GO" id="GO:0009986">
    <property type="term" value="C:cell surface"/>
    <property type="evidence" value="ECO:0007669"/>
    <property type="project" value="TreeGrafter"/>
</dbReference>
<dbReference type="PANTHER" id="PTHR22730">
    <property type="entry name" value="PROMININ PROM PROTEIN"/>
    <property type="match status" value="1"/>
</dbReference>
<evidence type="ECO:0000313" key="9">
    <source>
        <dbReference type="EMBL" id="NWX90551.1"/>
    </source>
</evidence>
<keyword evidence="5 7" id="KW-0472">Membrane</keyword>
<feature type="transmembrane region" description="Helical" evidence="7">
    <location>
        <begin position="475"/>
        <end position="500"/>
    </location>
</feature>
<keyword evidence="6" id="KW-0325">Glycoprotein</keyword>
<evidence type="ECO:0000256" key="5">
    <source>
        <dbReference type="ARBA" id="ARBA00023136"/>
    </source>
</evidence>
<accession>A0A7K7A373</accession>
<dbReference type="GO" id="GO:0005929">
    <property type="term" value="C:cilium"/>
    <property type="evidence" value="ECO:0007669"/>
    <property type="project" value="TreeGrafter"/>
</dbReference>
<dbReference type="Proteomes" id="UP000538817">
    <property type="component" value="Unassembled WGS sequence"/>
</dbReference>
<evidence type="ECO:0000313" key="10">
    <source>
        <dbReference type="Proteomes" id="UP000538817"/>
    </source>
</evidence>
<feature type="signal peptide" evidence="8">
    <location>
        <begin position="1"/>
        <end position="29"/>
    </location>
</feature>
<dbReference type="AlphaFoldDB" id="A0A7K7A373"/>
<feature type="non-terminal residue" evidence="9">
    <location>
        <position position="1"/>
    </location>
</feature>
<sequence>AGAGAGAMRAAGCRAPAAALLLPWVLVGAQQCPPGAPGAVLRFSDTHADIRVPALHRVPGVLDPLYRLVRRCLDLVQPNPLPTELLRAALNDPASVRTSQVLHYELGYVAGAAGALLLAVALPTTGICLCYWRRRRRCRGGRLPPPRRSPTCHRHCLLAGLSVTSLLSLATVICAFLTNQRATEQMGPGLGAVPATLRTLRQHLGAIPQGVHMVVEQFQVAQQQILTDLAHMSRSVGVSIHSQLKATTYAVLAELRDRAEELRASLWHLQTAEHTVRGLAAARARMEPELRERRERTAALLDDPRCTSCASALGQARSLQPGADYGQVPSLERMLQALAGLPRSDLEGRIGQANSTFNAIPELAVERMAPLVQELRAEMAKAAVKVQDVAAGFPAADYTNPLSEALRVAEEQSQPFLQATARWEGYRWVVGTVLCSVVLLIGLCHATGVVLGTHGLRRRHDPADYECCAETGARLLVLGAALAFLASTLLSLLVSVTFLLGGNVQTLLCRSWASHELYKFLDTPGNLPPSLNLSRQLNLRGGYNFSTVYHECRGGAGLWEVLQLDTSYDLDQQLQVSKFAGTFQKRLDNFSTRLGDVRLLHPEVRRDLETFTHSGVDRVDYGRFQEEMRMPLVRSSLGDLAARLQGLQRVQRNGTVAARLAAEARALWRMHNHTVQEQEALVTKLGESIRFLVALAPQLQARVNGTLAAAAAVEAVLPAQAQQLLRQELACFARRELRHFSQYLHWLGQTLREDVASCQPLATALDNGRVILCDRIADPWNAAWFSLGCCTLCLVPGIVLALCLAKHFRPLRNRLM</sequence>